<keyword evidence="2" id="KW-1185">Reference proteome</keyword>
<reference evidence="1 2" key="1">
    <citation type="submission" date="2018-08" db="EMBL/GenBank/DDBJ databases">
        <authorList>
            <person name="Laetsch R D."/>
            <person name="Stevens L."/>
            <person name="Kumar S."/>
            <person name="Blaxter L. M."/>
        </authorList>
    </citation>
    <scope>NUCLEOTIDE SEQUENCE [LARGE SCALE GENOMIC DNA]</scope>
</reference>
<protein>
    <submittedName>
        <fullName evidence="1">Uncharacterized protein</fullName>
    </submittedName>
</protein>
<gene>
    <name evidence="1" type="ORF">NAV_LOCUS5148</name>
</gene>
<organism evidence="1 2">
    <name type="scientific">Acanthocheilonema viteae</name>
    <name type="common">Filarial nematode worm</name>
    <name type="synonym">Dipetalonema viteae</name>
    <dbReference type="NCBI Taxonomy" id="6277"/>
    <lineage>
        <taxon>Eukaryota</taxon>
        <taxon>Metazoa</taxon>
        <taxon>Ecdysozoa</taxon>
        <taxon>Nematoda</taxon>
        <taxon>Chromadorea</taxon>
        <taxon>Rhabditida</taxon>
        <taxon>Spirurina</taxon>
        <taxon>Spiruromorpha</taxon>
        <taxon>Filarioidea</taxon>
        <taxon>Onchocercidae</taxon>
        <taxon>Acanthocheilonema</taxon>
    </lineage>
</organism>
<dbReference type="Proteomes" id="UP000276991">
    <property type="component" value="Unassembled WGS sequence"/>
</dbReference>
<dbReference type="EMBL" id="UPTC01000854">
    <property type="protein sequence ID" value="VBB30357.1"/>
    <property type="molecule type" value="Genomic_DNA"/>
</dbReference>
<evidence type="ECO:0000313" key="1">
    <source>
        <dbReference type="EMBL" id="VBB30357.1"/>
    </source>
</evidence>
<sequence length="98" mass="11162">MTRWLARVAVINVAFDEISHKLINVFIREASCKLTIYFTSSLCLYEPRELGNLPDSQATTCLPQAHTYTDRSMGDRWQSAGIGWSKPALRGEEKRCHC</sequence>
<evidence type="ECO:0000313" key="2">
    <source>
        <dbReference type="Proteomes" id="UP000276991"/>
    </source>
</evidence>
<name>A0A498SKD9_ACAVI</name>
<accession>A0A498SKD9</accession>
<proteinExistence type="predicted"/>
<dbReference type="AlphaFoldDB" id="A0A498SKD9"/>